<dbReference type="OrthoDB" id="1296323at2759"/>
<dbReference type="SUPFAM" id="SSF56219">
    <property type="entry name" value="DNase I-like"/>
    <property type="match status" value="1"/>
</dbReference>
<protein>
    <submittedName>
        <fullName evidence="1">Uncharacterized protein</fullName>
    </submittedName>
</protein>
<evidence type="ECO:0000313" key="1">
    <source>
        <dbReference type="EMBL" id="KAJ8452652.1"/>
    </source>
</evidence>
<dbReference type="EMBL" id="JAKOGI010000003">
    <property type="protein sequence ID" value="KAJ8452652.1"/>
    <property type="molecule type" value="Genomic_DNA"/>
</dbReference>
<comment type="caution">
    <text evidence="1">The sequence shown here is derived from an EMBL/GenBank/DDBJ whole genome shotgun (WGS) entry which is preliminary data.</text>
</comment>
<dbReference type="InterPro" id="IPR036691">
    <property type="entry name" value="Endo/exonu/phosph_ase_sf"/>
</dbReference>
<accession>A0A9Q1QSA3</accession>
<keyword evidence="2" id="KW-1185">Reference proteome</keyword>
<gene>
    <name evidence="1" type="ORF">Cgig2_004988</name>
</gene>
<name>A0A9Q1QSA3_9CARY</name>
<sequence length="253" mass="29229">MVSAQSGGIHDPDLNMQNTMSRRGSVHQAVCLLVWNKPQIAVLLETHISGDRAEAVCRQSGHDSWHRSEADEFQGRIWILWNSHKINIVIRRGWDTSWTFTAIYAYLRQQEREVLWNEVQQFGAAVQQPWLPASDFNETVNLKKRNHEGVKMLRRCGKFKNWIENNGLIDLGFSGHKFTWVKGNTEATQKCTRLDRALCNAEWRTQFQEGSVQHLLRNYSNHLPLLISTSGFAFDERSKAFPLPSCMDYAQEL</sequence>
<reference evidence="1" key="1">
    <citation type="submission" date="2022-04" db="EMBL/GenBank/DDBJ databases">
        <title>Carnegiea gigantea Genome sequencing and assembly v2.</title>
        <authorList>
            <person name="Copetti D."/>
            <person name="Sanderson M.J."/>
            <person name="Burquez A."/>
            <person name="Wojciechowski M.F."/>
        </authorList>
    </citation>
    <scope>NUCLEOTIDE SEQUENCE</scope>
    <source>
        <strain evidence="1">SGP5-SGP5p</strain>
        <tissue evidence="1">Aerial part</tissue>
    </source>
</reference>
<organism evidence="1 2">
    <name type="scientific">Carnegiea gigantea</name>
    <dbReference type="NCBI Taxonomy" id="171969"/>
    <lineage>
        <taxon>Eukaryota</taxon>
        <taxon>Viridiplantae</taxon>
        <taxon>Streptophyta</taxon>
        <taxon>Embryophyta</taxon>
        <taxon>Tracheophyta</taxon>
        <taxon>Spermatophyta</taxon>
        <taxon>Magnoliopsida</taxon>
        <taxon>eudicotyledons</taxon>
        <taxon>Gunneridae</taxon>
        <taxon>Pentapetalae</taxon>
        <taxon>Caryophyllales</taxon>
        <taxon>Cactineae</taxon>
        <taxon>Cactaceae</taxon>
        <taxon>Cactoideae</taxon>
        <taxon>Echinocereeae</taxon>
        <taxon>Carnegiea</taxon>
    </lineage>
</organism>
<proteinExistence type="predicted"/>
<evidence type="ECO:0000313" key="2">
    <source>
        <dbReference type="Proteomes" id="UP001153076"/>
    </source>
</evidence>
<dbReference type="PANTHER" id="PTHR33710">
    <property type="entry name" value="BNAC02G09200D PROTEIN"/>
    <property type="match status" value="1"/>
</dbReference>
<dbReference type="Proteomes" id="UP001153076">
    <property type="component" value="Unassembled WGS sequence"/>
</dbReference>
<dbReference type="AlphaFoldDB" id="A0A9Q1QSA3"/>
<dbReference type="PANTHER" id="PTHR33710:SF64">
    <property type="entry name" value="ENDONUCLEASE_EXONUCLEASE_PHOSPHATASE DOMAIN-CONTAINING PROTEIN"/>
    <property type="match status" value="1"/>
</dbReference>
<dbReference type="Gene3D" id="3.60.10.10">
    <property type="entry name" value="Endonuclease/exonuclease/phosphatase"/>
    <property type="match status" value="1"/>
</dbReference>